<dbReference type="AlphaFoldDB" id="A0A3S1CIA8"/>
<accession>A0A3S1CIA8</accession>
<gene>
    <name evidence="1" type="ORF">DSM107003_47050</name>
</gene>
<name>A0A3S1CIA8_ANAVA</name>
<evidence type="ECO:0000313" key="1">
    <source>
        <dbReference type="EMBL" id="RUS92958.1"/>
    </source>
</evidence>
<evidence type="ECO:0000313" key="2">
    <source>
        <dbReference type="Proteomes" id="UP000276103"/>
    </source>
</evidence>
<reference evidence="1 2" key="1">
    <citation type="journal article" date="2019" name="Genome Biol. Evol.">
        <title>Day and night: Metabolic profiles and evolutionary relationships of six axenic non-marine cyanobacteria.</title>
        <authorList>
            <person name="Will S.E."/>
            <person name="Henke P."/>
            <person name="Boedeker C."/>
            <person name="Huang S."/>
            <person name="Brinkmann H."/>
            <person name="Rohde M."/>
            <person name="Jarek M."/>
            <person name="Friedl T."/>
            <person name="Seufert S."/>
            <person name="Schumacher M."/>
            <person name="Overmann J."/>
            <person name="Neumann-Schaal M."/>
            <person name="Petersen J."/>
        </authorList>
    </citation>
    <scope>NUCLEOTIDE SEQUENCE [LARGE SCALE GENOMIC DNA]</scope>
    <source>
        <strain evidence="1 2">SAG 1403-4b</strain>
    </source>
</reference>
<organism evidence="1 2">
    <name type="scientific">Trichormus variabilis SAG 1403-4b</name>
    <dbReference type="NCBI Taxonomy" id="447716"/>
    <lineage>
        <taxon>Bacteria</taxon>
        <taxon>Bacillati</taxon>
        <taxon>Cyanobacteriota</taxon>
        <taxon>Cyanophyceae</taxon>
        <taxon>Nostocales</taxon>
        <taxon>Nostocaceae</taxon>
        <taxon>Trichormus</taxon>
    </lineage>
</organism>
<sequence>MLTIATVLLGEHQKNFAQTLLTALPGVMRYKTPTPESDEGAKMHLIRAETAVFKVFGISPA</sequence>
<dbReference type="Proteomes" id="UP000276103">
    <property type="component" value="Unassembled WGS sequence"/>
</dbReference>
<comment type="caution">
    <text evidence="1">The sequence shown here is derived from an EMBL/GenBank/DDBJ whole genome shotgun (WGS) entry which is preliminary data.</text>
</comment>
<keyword evidence="2" id="KW-1185">Reference proteome</keyword>
<protein>
    <submittedName>
        <fullName evidence="1">Uncharacterized protein</fullName>
    </submittedName>
</protein>
<dbReference type="EMBL" id="RSCM01000022">
    <property type="protein sequence ID" value="RUS92958.1"/>
    <property type="molecule type" value="Genomic_DNA"/>
</dbReference>
<proteinExistence type="predicted"/>